<keyword evidence="2 4" id="KW-0689">Ribosomal protein</keyword>
<dbReference type="Gene3D" id="6.20.340.10">
    <property type="match status" value="1"/>
</dbReference>
<keyword evidence="3" id="KW-0687">Ribonucleoprotein</keyword>
<dbReference type="Pfam" id="PF01199">
    <property type="entry name" value="Ribosomal_L34e"/>
    <property type="match status" value="1"/>
</dbReference>
<proteinExistence type="inferred from homology"/>
<gene>
    <name evidence="4" type="ORF">NEDG_00645</name>
</gene>
<dbReference type="GO" id="GO:0006412">
    <property type="term" value="P:translation"/>
    <property type="evidence" value="ECO:0007669"/>
    <property type="project" value="InterPro"/>
</dbReference>
<dbReference type="Proteomes" id="UP000185944">
    <property type="component" value="Unassembled WGS sequence"/>
</dbReference>
<dbReference type="AlphaFoldDB" id="A0A177EEE1"/>
<dbReference type="GO" id="GO:1990904">
    <property type="term" value="C:ribonucleoprotein complex"/>
    <property type="evidence" value="ECO:0007669"/>
    <property type="project" value="UniProtKB-KW"/>
</dbReference>
<dbReference type="STRING" id="1805483.A0A177EEE1"/>
<evidence type="ECO:0000256" key="3">
    <source>
        <dbReference type="ARBA" id="ARBA00023274"/>
    </source>
</evidence>
<evidence type="ECO:0000313" key="5">
    <source>
        <dbReference type="Proteomes" id="UP000185944"/>
    </source>
</evidence>
<evidence type="ECO:0000313" key="4">
    <source>
        <dbReference type="EMBL" id="OAG29512.1"/>
    </source>
</evidence>
<dbReference type="GO" id="GO:0005840">
    <property type="term" value="C:ribosome"/>
    <property type="evidence" value="ECO:0007669"/>
    <property type="project" value="UniProtKB-KW"/>
</dbReference>
<organism evidence="4 5">
    <name type="scientific">Nematocida displodere</name>
    <dbReference type="NCBI Taxonomy" id="1805483"/>
    <lineage>
        <taxon>Eukaryota</taxon>
        <taxon>Fungi</taxon>
        <taxon>Fungi incertae sedis</taxon>
        <taxon>Microsporidia</taxon>
        <taxon>Nematocida</taxon>
    </lineage>
</organism>
<dbReference type="InterPro" id="IPR038562">
    <property type="entry name" value="Ribosomal_eL34_C_sf"/>
</dbReference>
<dbReference type="GO" id="GO:0003735">
    <property type="term" value="F:structural constituent of ribosome"/>
    <property type="evidence" value="ECO:0007669"/>
    <property type="project" value="InterPro"/>
</dbReference>
<dbReference type="GeneID" id="93646995"/>
<dbReference type="PANTHER" id="PTHR10759">
    <property type="entry name" value="60S RIBOSOMAL PROTEIN L34"/>
    <property type="match status" value="1"/>
</dbReference>
<comment type="similarity">
    <text evidence="1">Belongs to the eukaryotic ribosomal protein eL34 family.</text>
</comment>
<dbReference type="InterPro" id="IPR008195">
    <property type="entry name" value="Ribosomal_eL34"/>
</dbReference>
<keyword evidence="5" id="KW-1185">Reference proteome</keyword>
<dbReference type="OrthoDB" id="277449at2759"/>
<accession>A0A177EEE1</accession>
<protein>
    <submittedName>
        <fullName evidence="4">Large subunit ribosomal protein L34e</fullName>
    </submittedName>
</protein>
<evidence type="ECO:0000256" key="1">
    <source>
        <dbReference type="ARBA" id="ARBA00009875"/>
    </source>
</evidence>
<dbReference type="RefSeq" id="XP_067544160.1">
    <property type="nucleotide sequence ID" value="XM_067688063.1"/>
</dbReference>
<reference evidence="4 5" key="1">
    <citation type="submission" date="2016-02" db="EMBL/GenBank/DDBJ databases">
        <title>Discovery of a natural microsporidian pathogen with a broad tissue tropism in Caenorhabditis elegans.</title>
        <authorList>
            <person name="Luallen R.J."/>
            <person name="Reinke A.W."/>
            <person name="Tong L."/>
            <person name="Botts M.R."/>
            <person name="Felix M.-A."/>
            <person name="Troemel E.R."/>
        </authorList>
    </citation>
    <scope>NUCLEOTIDE SEQUENCE [LARGE SCALE GENOMIC DNA]</scope>
    <source>
        <strain evidence="4 5">JUm2807</strain>
    </source>
</reference>
<evidence type="ECO:0000256" key="2">
    <source>
        <dbReference type="ARBA" id="ARBA00022980"/>
    </source>
</evidence>
<dbReference type="VEuPathDB" id="MicrosporidiaDB:NEDG_00645"/>
<name>A0A177EEE1_9MICR</name>
<dbReference type="PRINTS" id="PR01250">
    <property type="entry name" value="RIBOSOMALL34"/>
</dbReference>
<comment type="caution">
    <text evidence="4">The sequence shown here is derived from an EMBL/GenBank/DDBJ whole genome shotgun (WGS) entry which is preliminary data.</text>
</comment>
<sequence length="106" mass="11988">MAQRVVRAGYNPYVTPSNIMKFVKRTDGKLTFVKQKKAGSHQKCGDCKSKIEGLLPLRPADFARQTRSQRTINRVHGGTICAKCVEGRILKSFLMEEQKHVKEIAQ</sequence>
<dbReference type="EMBL" id="LTDL01000040">
    <property type="protein sequence ID" value="OAG29512.1"/>
    <property type="molecule type" value="Genomic_DNA"/>
</dbReference>